<dbReference type="OrthoDB" id="1795295at2"/>
<dbReference type="AlphaFoldDB" id="A0A0W1KKY2"/>
<dbReference type="CDD" id="cd06418">
    <property type="entry name" value="GH25_BacA-like"/>
    <property type="match status" value="1"/>
</dbReference>
<sequence>MTDQMVLKTQQWLNRTYRSKAGFGSVVEDGYTGWGTINALIRALQIELGITTTANNFGPGTISRFQSRWPNGIHQQDDGAQETSNVYGIIQGALWCKGYSAGASDITTHFYSGTGKAIKQLKSDMGIGGDSTVTLDVMKALLSMQQFVLLRSYGGISAIRQAQQQINQQYRAYTGIIPTDGLYGREMNTALIQVLQAIEGFSPAEATGNFGNGTKARLTIVTPSNAASLPKWAWLAQVALVCNRISPDIYPSAQTALSTFVPQFQAKYQLPRSGVVDSTTWMSLLTSKGDPNRACKACDTRFEITAERLNLLKANGYEIVGRYLTEPNQDSKDPSDYFKAIRPGELERITNGGMKFFPIFQEYSTKLRHFTRENGARHATLARQAAQRLGIPGTYIYFAVDFDATDPEVTSHILPYFQGVRGSLGGGYKVGIYASRNICRRIIKAGYAGSAFVSDMSTGFSGNLGFPIPDSWNYDQFTEISDYKGAGFDLDRVAYSGQAAAVDHVAPSSAGDAAPDTSIDYNKLAPIDLIWHLEKRFEELRADSKVGEDYVAGSHGAGTWIAVPTWRCILNYLAKAYLRDGGSGSAVNWSVSAESFRSADASVLEKDAVGKKIIAALNRYIDNTWRQSMTDKTGESVDLAHLAATTLGYTNWNVIPDAWTGWAGDLATAMENIQKTLEWNPSANLDQVATALVGQGNDYRQHPGLKGLVLDKKNDKGEWDSVGNNCNRDDLCCDGDAIVIANTLENGNDSNAHLLSATLREYYNNSSKLANRFKQIGWSLGANNSTEAYQKISEYADLDSAVLGWFLAGYVKEEIRLTACRKLAEFIYR</sequence>
<dbReference type="PATRIC" id="fig|59561.3.peg.679"/>
<dbReference type="InterPro" id="IPR015020">
    <property type="entry name" value="Rv2525c-like_Glyco_Hydro-like"/>
</dbReference>
<reference evidence="2 3" key="1">
    <citation type="submission" date="2015-11" db="EMBL/GenBank/DDBJ databases">
        <title>Draft Genome Sequence of the Type Strain Trueperella bernardiae LCDC 89-0504T, Isolated from Blood Culture.</title>
        <authorList>
            <person name="Bernier A.-M."/>
            <person name="Bernard K."/>
        </authorList>
    </citation>
    <scope>NUCLEOTIDE SEQUENCE [LARGE SCALE GENOMIC DNA]</scope>
    <source>
        <strain evidence="2 3">LCDC 89-0504</strain>
    </source>
</reference>
<organism evidence="2 3">
    <name type="scientific">Trueperella bernardiae</name>
    <dbReference type="NCBI Taxonomy" id="59561"/>
    <lineage>
        <taxon>Bacteria</taxon>
        <taxon>Bacillati</taxon>
        <taxon>Actinomycetota</taxon>
        <taxon>Actinomycetes</taxon>
        <taxon>Actinomycetales</taxon>
        <taxon>Actinomycetaceae</taxon>
        <taxon>Trueperella</taxon>
    </lineage>
</organism>
<protein>
    <submittedName>
        <fullName evidence="2">Putative peptidoglycan binding domain protein</fullName>
    </submittedName>
</protein>
<evidence type="ECO:0000313" key="3">
    <source>
        <dbReference type="Proteomes" id="UP000054404"/>
    </source>
</evidence>
<dbReference type="RefSeq" id="WP_062613133.1">
    <property type="nucleotide sequence ID" value="NZ_LNIZ01000002.1"/>
</dbReference>
<dbReference type="InterPro" id="IPR017853">
    <property type="entry name" value="GH"/>
</dbReference>
<proteinExistence type="predicted"/>
<name>A0A0W1KKY2_9ACTO</name>
<keyword evidence="3" id="KW-1185">Reference proteome</keyword>
<dbReference type="Pfam" id="PF08924">
    <property type="entry name" value="Rv2525c_GlyHyd-like"/>
    <property type="match status" value="1"/>
</dbReference>
<dbReference type="Proteomes" id="UP000054404">
    <property type="component" value="Unassembled WGS sequence"/>
</dbReference>
<gene>
    <name evidence="2" type="ORF">AQZ59_00683</name>
</gene>
<dbReference type="Gene3D" id="3.20.20.80">
    <property type="entry name" value="Glycosidases"/>
    <property type="match status" value="1"/>
</dbReference>
<comment type="caution">
    <text evidence="2">The sequence shown here is derived from an EMBL/GenBank/DDBJ whole genome shotgun (WGS) entry which is preliminary data.</text>
</comment>
<dbReference type="EMBL" id="LNIZ01000002">
    <property type="protein sequence ID" value="KTF04693.1"/>
    <property type="molecule type" value="Genomic_DNA"/>
</dbReference>
<dbReference type="SUPFAM" id="SSF51445">
    <property type="entry name" value="(Trans)glycosidases"/>
    <property type="match status" value="1"/>
</dbReference>
<dbReference type="STRING" id="59561.AQZ59_00683"/>
<accession>A0A0W1KKY2</accession>
<evidence type="ECO:0000313" key="2">
    <source>
        <dbReference type="EMBL" id="KTF04693.1"/>
    </source>
</evidence>
<feature type="domain" description="Rv2525c-like glycoside hydrolase-like" evidence="1">
    <location>
        <begin position="312"/>
        <end position="478"/>
    </location>
</feature>
<evidence type="ECO:0000259" key="1">
    <source>
        <dbReference type="Pfam" id="PF08924"/>
    </source>
</evidence>